<evidence type="ECO:0000256" key="4">
    <source>
        <dbReference type="ARBA" id="ARBA00022723"/>
    </source>
</evidence>
<keyword evidence="4 9" id="KW-0479">Metal-binding</keyword>
<dbReference type="Proteomes" id="UP001516400">
    <property type="component" value="Unassembled WGS sequence"/>
</dbReference>
<evidence type="ECO:0000256" key="6">
    <source>
        <dbReference type="ARBA" id="ARBA00022833"/>
    </source>
</evidence>
<dbReference type="GO" id="GO:0005737">
    <property type="term" value="C:cytoplasm"/>
    <property type="evidence" value="ECO:0007669"/>
    <property type="project" value="UniProtKB-SubCell"/>
</dbReference>
<reference evidence="11 12" key="1">
    <citation type="journal article" date="2021" name="BMC Biol.">
        <title>Horizontally acquired antibacterial genes associated with adaptive radiation of ladybird beetles.</title>
        <authorList>
            <person name="Li H.S."/>
            <person name="Tang X.F."/>
            <person name="Huang Y.H."/>
            <person name="Xu Z.Y."/>
            <person name="Chen M.L."/>
            <person name="Du X.Y."/>
            <person name="Qiu B.Y."/>
            <person name="Chen P.T."/>
            <person name="Zhang W."/>
            <person name="Slipinski A."/>
            <person name="Escalona H.E."/>
            <person name="Waterhouse R.M."/>
            <person name="Zwick A."/>
            <person name="Pang H."/>
        </authorList>
    </citation>
    <scope>NUCLEOTIDE SEQUENCE [LARGE SCALE GENOMIC DNA]</scope>
    <source>
        <strain evidence="11">SYSU2018</strain>
    </source>
</reference>
<dbReference type="PROSITE" id="PS00478">
    <property type="entry name" value="LIM_DOMAIN_1"/>
    <property type="match status" value="3"/>
</dbReference>
<dbReference type="GO" id="GO:0046872">
    <property type="term" value="F:metal ion binding"/>
    <property type="evidence" value="ECO:0007669"/>
    <property type="project" value="UniProtKB-KW"/>
</dbReference>
<comment type="caution">
    <text evidence="11">The sequence shown here is derived from an EMBL/GenBank/DDBJ whole genome shotgun (WGS) entry which is preliminary data.</text>
</comment>
<evidence type="ECO:0000256" key="3">
    <source>
        <dbReference type="ARBA" id="ARBA00022490"/>
    </source>
</evidence>
<evidence type="ECO:0000256" key="5">
    <source>
        <dbReference type="ARBA" id="ARBA00022737"/>
    </source>
</evidence>
<dbReference type="Gene3D" id="2.10.110.10">
    <property type="entry name" value="Cysteine Rich Protein"/>
    <property type="match status" value="3"/>
</dbReference>
<dbReference type="AlphaFoldDB" id="A0ABD2MNI6"/>
<gene>
    <name evidence="11" type="ORF">HHI36_007073</name>
</gene>
<evidence type="ECO:0000313" key="12">
    <source>
        <dbReference type="Proteomes" id="UP001516400"/>
    </source>
</evidence>
<keyword evidence="12" id="KW-1185">Reference proteome</keyword>
<keyword evidence="8 9" id="KW-0440">LIM domain</keyword>
<dbReference type="SMART" id="SM00132">
    <property type="entry name" value="LIM"/>
    <property type="match status" value="3"/>
</dbReference>
<comment type="subcellular location">
    <subcellularLocation>
        <location evidence="1">Cell junction</location>
    </subcellularLocation>
    <subcellularLocation>
        <location evidence="2">Cytoplasm</location>
    </subcellularLocation>
</comment>
<accession>A0ABD2MNI6</accession>
<evidence type="ECO:0000256" key="2">
    <source>
        <dbReference type="ARBA" id="ARBA00004496"/>
    </source>
</evidence>
<dbReference type="PANTHER" id="PTHR24214:SF62">
    <property type="entry name" value="LEUPAXIN"/>
    <property type="match status" value="1"/>
</dbReference>
<protein>
    <recommendedName>
        <fullName evidence="10">LIM zinc-binding domain-containing protein</fullName>
    </recommendedName>
</protein>
<dbReference type="PROSITE" id="PS50023">
    <property type="entry name" value="LIM_DOMAIN_2"/>
    <property type="match status" value="2"/>
</dbReference>
<feature type="domain" description="LIM zinc-binding" evidence="10">
    <location>
        <begin position="64"/>
        <end position="123"/>
    </location>
</feature>
<dbReference type="InterPro" id="IPR001781">
    <property type="entry name" value="Znf_LIM"/>
</dbReference>
<keyword evidence="6 9" id="KW-0862">Zinc</keyword>
<evidence type="ECO:0000256" key="9">
    <source>
        <dbReference type="PROSITE-ProRule" id="PRU00125"/>
    </source>
</evidence>
<name>A0ABD2MNI6_9CUCU</name>
<evidence type="ECO:0000256" key="7">
    <source>
        <dbReference type="ARBA" id="ARBA00022949"/>
    </source>
</evidence>
<dbReference type="GO" id="GO:0070161">
    <property type="term" value="C:anchoring junction"/>
    <property type="evidence" value="ECO:0007669"/>
    <property type="project" value="UniProtKB-SubCell"/>
</dbReference>
<dbReference type="SUPFAM" id="SSF57716">
    <property type="entry name" value="Glucocorticoid receptor-like (DNA-binding domain)"/>
    <property type="match status" value="3"/>
</dbReference>
<keyword evidence="7" id="KW-0965">Cell junction</keyword>
<dbReference type="FunFam" id="2.10.110.10:FF:000020">
    <property type="entry name" value="PDZ and LIM domain protein 5"/>
    <property type="match status" value="1"/>
</dbReference>
<dbReference type="EMBL" id="JABFTP020000021">
    <property type="protein sequence ID" value="KAL3267936.1"/>
    <property type="molecule type" value="Genomic_DNA"/>
</dbReference>
<keyword evidence="3" id="KW-0963">Cytoplasm</keyword>
<organism evidence="11 12">
    <name type="scientific">Cryptolaemus montrouzieri</name>
    <dbReference type="NCBI Taxonomy" id="559131"/>
    <lineage>
        <taxon>Eukaryota</taxon>
        <taxon>Metazoa</taxon>
        <taxon>Ecdysozoa</taxon>
        <taxon>Arthropoda</taxon>
        <taxon>Hexapoda</taxon>
        <taxon>Insecta</taxon>
        <taxon>Pterygota</taxon>
        <taxon>Neoptera</taxon>
        <taxon>Endopterygota</taxon>
        <taxon>Coleoptera</taxon>
        <taxon>Polyphaga</taxon>
        <taxon>Cucujiformia</taxon>
        <taxon>Coccinelloidea</taxon>
        <taxon>Coccinellidae</taxon>
        <taxon>Scymninae</taxon>
        <taxon>Scymnini</taxon>
        <taxon>Cryptolaemus</taxon>
    </lineage>
</organism>
<evidence type="ECO:0000259" key="10">
    <source>
        <dbReference type="PROSITE" id="PS50023"/>
    </source>
</evidence>
<feature type="domain" description="LIM zinc-binding" evidence="10">
    <location>
        <begin position="5"/>
        <end position="62"/>
    </location>
</feature>
<dbReference type="Pfam" id="PF00412">
    <property type="entry name" value="LIM"/>
    <property type="match status" value="3"/>
</dbReference>
<keyword evidence="5" id="KW-0677">Repeat</keyword>
<dbReference type="PANTHER" id="PTHR24214">
    <property type="entry name" value="PDZ AND LIM DOMAIN PROTEIN ZASP"/>
    <property type="match status" value="1"/>
</dbReference>
<dbReference type="FunFam" id="2.10.110.10:FF:000008">
    <property type="entry name" value="Paxillin isoform 1"/>
    <property type="match status" value="1"/>
</dbReference>
<dbReference type="InterPro" id="IPR050604">
    <property type="entry name" value="PDZ-LIM_domain"/>
</dbReference>
<evidence type="ECO:0000256" key="1">
    <source>
        <dbReference type="ARBA" id="ARBA00004282"/>
    </source>
</evidence>
<proteinExistence type="predicted"/>
<dbReference type="CDD" id="cd08368">
    <property type="entry name" value="LIM"/>
    <property type="match status" value="1"/>
</dbReference>
<evidence type="ECO:0000256" key="8">
    <source>
        <dbReference type="ARBA" id="ARBA00023038"/>
    </source>
</evidence>
<evidence type="ECO:0000313" key="11">
    <source>
        <dbReference type="EMBL" id="KAL3267936.1"/>
    </source>
</evidence>
<sequence length="163" mass="18971">MQKKLMCAGCKRPLDKKYIKALGKVWHLEHFKCAKCSKTLSTQTFFERNGLAYCKNDYLNLFCHKCSKCDEYITQEIVKAIGKFWHVSCFTCTTCNKPIQPPYFFEKEGKPYCNDDYAKNFAPICKACGQYIFEDYLKVLGGTWHTNCFTCKDCKQPIKKNIS</sequence>